<keyword evidence="3" id="KW-0949">S-adenosyl-L-methionine</keyword>
<keyword evidence="2" id="KW-0808">Transferase</keyword>
<dbReference type="CDD" id="cd02440">
    <property type="entry name" value="AdoMet_MTases"/>
    <property type="match status" value="1"/>
</dbReference>
<dbReference type="GO" id="GO:0032259">
    <property type="term" value="P:methylation"/>
    <property type="evidence" value="ECO:0007669"/>
    <property type="project" value="UniProtKB-KW"/>
</dbReference>
<organism evidence="5">
    <name type="scientific">marine metagenome</name>
    <dbReference type="NCBI Taxonomy" id="408172"/>
    <lineage>
        <taxon>unclassified sequences</taxon>
        <taxon>metagenomes</taxon>
        <taxon>ecological metagenomes</taxon>
    </lineage>
</organism>
<dbReference type="PANTHER" id="PTHR43464">
    <property type="entry name" value="METHYLTRANSFERASE"/>
    <property type="match status" value="1"/>
</dbReference>
<keyword evidence="1" id="KW-0489">Methyltransferase</keyword>
<gene>
    <name evidence="5" type="ORF">METZ01_LOCUS310006</name>
</gene>
<dbReference type="InterPro" id="IPR029063">
    <property type="entry name" value="SAM-dependent_MTases_sf"/>
</dbReference>
<dbReference type="EMBL" id="UINC01098546">
    <property type="protein sequence ID" value="SVC57152.1"/>
    <property type="molecule type" value="Genomic_DNA"/>
</dbReference>
<name>A0A382NBN1_9ZZZZ</name>
<proteinExistence type="predicted"/>
<evidence type="ECO:0000256" key="2">
    <source>
        <dbReference type="ARBA" id="ARBA00022679"/>
    </source>
</evidence>
<dbReference type="SUPFAM" id="SSF53335">
    <property type="entry name" value="S-adenosyl-L-methionine-dependent methyltransferases"/>
    <property type="match status" value="1"/>
</dbReference>
<evidence type="ECO:0000313" key="5">
    <source>
        <dbReference type="EMBL" id="SVC57152.1"/>
    </source>
</evidence>
<sequence>MGNFTGDTRLRWDMGEAVDIEAIRTRIREMAENSRREGDPLSWFEEIYSESCRNAELIPWADLQPNPLMMEWVNEHKSDGQFLVNKRALMVGCGLGDDAVGLAELGMEVVAFDLSETCIEWCKERFPKTDVKWLVADLAKLPDEWINNFDLVVEIHILQAVQREVRDELASQLPPLLSPGGELLCIGRRRPERANEPIDEPGPPWPLKRSWLELCFPDLTLLEYKDAPDEVELDAIRYRAWFRNS</sequence>
<dbReference type="PANTHER" id="PTHR43464:SF19">
    <property type="entry name" value="UBIQUINONE BIOSYNTHESIS O-METHYLTRANSFERASE, MITOCHONDRIAL"/>
    <property type="match status" value="1"/>
</dbReference>
<dbReference type="Gene3D" id="3.40.50.150">
    <property type="entry name" value="Vaccinia Virus protein VP39"/>
    <property type="match status" value="1"/>
</dbReference>
<dbReference type="Pfam" id="PF13649">
    <property type="entry name" value="Methyltransf_25"/>
    <property type="match status" value="1"/>
</dbReference>
<protein>
    <recommendedName>
        <fullName evidence="4">Methyltransferase domain-containing protein</fullName>
    </recommendedName>
</protein>
<accession>A0A382NBN1</accession>
<evidence type="ECO:0000256" key="1">
    <source>
        <dbReference type="ARBA" id="ARBA00022603"/>
    </source>
</evidence>
<reference evidence="5" key="1">
    <citation type="submission" date="2018-05" db="EMBL/GenBank/DDBJ databases">
        <authorList>
            <person name="Lanie J.A."/>
            <person name="Ng W.-L."/>
            <person name="Kazmierczak K.M."/>
            <person name="Andrzejewski T.M."/>
            <person name="Davidsen T.M."/>
            <person name="Wayne K.J."/>
            <person name="Tettelin H."/>
            <person name="Glass J.I."/>
            <person name="Rusch D."/>
            <person name="Podicherti R."/>
            <person name="Tsui H.-C.T."/>
            <person name="Winkler M.E."/>
        </authorList>
    </citation>
    <scope>NUCLEOTIDE SEQUENCE</scope>
</reference>
<dbReference type="InterPro" id="IPR041698">
    <property type="entry name" value="Methyltransf_25"/>
</dbReference>
<dbReference type="GO" id="GO:0008168">
    <property type="term" value="F:methyltransferase activity"/>
    <property type="evidence" value="ECO:0007669"/>
    <property type="project" value="UniProtKB-KW"/>
</dbReference>
<evidence type="ECO:0000259" key="4">
    <source>
        <dbReference type="Pfam" id="PF13649"/>
    </source>
</evidence>
<evidence type="ECO:0000256" key="3">
    <source>
        <dbReference type="ARBA" id="ARBA00022691"/>
    </source>
</evidence>
<feature type="domain" description="Methyltransferase" evidence="4">
    <location>
        <begin position="89"/>
        <end position="181"/>
    </location>
</feature>
<dbReference type="AlphaFoldDB" id="A0A382NBN1"/>